<evidence type="ECO:0000313" key="2">
    <source>
        <dbReference type="Proteomes" id="UP000316621"/>
    </source>
</evidence>
<name>A0A4Y7IH79_PAPSO</name>
<protein>
    <submittedName>
        <fullName evidence="1">Uncharacterized protein</fullName>
    </submittedName>
</protein>
<organism evidence="1 2">
    <name type="scientific">Papaver somniferum</name>
    <name type="common">Opium poppy</name>
    <dbReference type="NCBI Taxonomy" id="3469"/>
    <lineage>
        <taxon>Eukaryota</taxon>
        <taxon>Viridiplantae</taxon>
        <taxon>Streptophyta</taxon>
        <taxon>Embryophyta</taxon>
        <taxon>Tracheophyta</taxon>
        <taxon>Spermatophyta</taxon>
        <taxon>Magnoliopsida</taxon>
        <taxon>Ranunculales</taxon>
        <taxon>Papaveraceae</taxon>
        <taxon>Papaveroideae</taxon>
        <taxon>Papaver</taxon>
    </lineage>
</organism>
<dbReference type="EMBL" id="CM010715">
    <property type="protein sequence ID" value="RZC46795.1"/>
    <property type="molecule type" value="Genomic_DNA"/>
</dbReference>
<proteinExistence type="predicted"/>
<dbReference type="Proteomes" id="UP000316621">
    <property type="component" value="Chromosome 1"/>
</dbReference>
<dbReference type="AlphaFoldDB" id="A0A4Y7IH79"/>
<sequence length="166" mass="18092">MDGNPPEAHFGCGFDALVSVGGLWYLNAPTFGHLTLMIYNTSHATITIQAHNNNSAKNSSCDPPANWSTRIPERGIDAPHNQTPYGLESKVRSICGLVKKGRNWNGSDYVCSISCILPCRILIHLSKGVFAAYRHFEMISRSISSVNHDGIILAPLNIISPSTLQT</sequence>
<evidence type="ECO:0000313" key="1">
    <source>
        <dbReference type="EMBL" id="RZC46795.1"/>
    </source>
</evidence>
<keyword evidence="2" id="KW-1185">Reference proteome</keyword>
<reference evidence="1 2" key="1">
    <citation type="journal article" date="2018" name="Science">
        <title>The opium poppy genome and morphinan production.</title>
        <authorList>
            <person name="Guo L."/>
            <person name="Winzer T."/>
            <person name="Yang X."/>
            <person name="Li Y."/>
            <person name="Ning Z."/>
            <person name="He Z."/>
            <person name="Teodor R."/>
            <person name="Lu Y."/>
            <person name="Bowser T.A."/>
            <person name="Graham I.A."/>
            <person name="Ye K."/>
        </authorList>
    </citation>
    <scope>NUCLEOTIDE SEQUENCE [LARGE SCALE GENOMIC DNA]</scope>
    <source>
        <strain evidence="2">cv. HN1</strain>
        <tissue evidence="1">Leaves</tissue>
    </source>
</reference>
<dbReference type="Gramene" id="RZC46795">
    <property type="protein sequence ID" value="RZC46795"/>
    <property type="gene ID" value="C5167_039742"/>
</dbReference>
<gene>
    <name evidence="1" type="ORF">C5167_039742</name>
</gene>
<accession>A0A4Y7IH79</accession>